<dbReference type="InterPro" id="IPR044813">
    <property type="entry name" value="ACP_chloroplastic"/>
</dbReference>
<dbReference type="HAMAP" id="MF_01217">
    <property type="entry name" value="Acyl_carrier"/>
    <property type="match status" value="1"/>
</dbReference>
<evidence type="ECO:0000313" key="6">
    <source>
        <dbReference type="Proteomes" id="UP000190890"/>
    </source>
</evidence>
<dbReference type="InterPro" id="IPR003231">
    <property type="entry name" value="ACP"/>
</dbReference>
<dbReference type="PANTHER" id="PTHR46153">
    <property type="entry name" value="ACYL CARRIER PROTEIN"/>
    <property type="match status" value="1"/>
</dbReference>
<gene>
    <name evidence="5" type="primary">acpA</name>
    <name evidence="3" type="synonym">acpP</name>
    <name evidence="5" type="ORF">CLPUN_53260</name>
</gene>
<comment type="PTM">
    <text evidence="3">4'-phosphopantetheine is transferred from CoA to a specific serine of apo-ACP by AcpS. This modification is essential for activity because fatty acids are bound in thioester linkage to the sulfhydryl of the prosthetic group.</text>
</comment>
<dbReference type="EMBL" id="LZZM01000245">
    <property type="protein sequence ID" value="OOM69994.1"/>
    <property type="molecule type" value="Genomic_DNA"/>
</dbReference>
<organism evidence="5 6">
    <name type="scientific">Clostridium puniceum</name>
    <dbReference type="NCBI Taxonomy" id="29367"/>
    <lineage>
        <taxon>Bacteria</taxon>
        <taxon>Bacillati</taxon>
        <taxon>Bacillota</taxon>
        <taxon>Clostridia</taxon>
        <taxon>Eubacteriales</taxon>
        <taxon>Clostridiaceae</taxon>
        <taxon>Clostridium</taxon>
    </lineage>
</organism>
<comment type="caution">
    <text evidence="5">The sequence shown here is derived from an EMBL/GenBank/DDBJ whole genome shotgun (WGS) entry which is preliminary data.</text>
</comment>
<comment type="pathway">
    <text evidence="3">Lipid metabolism; fatty acid biosynthesis.</text>
</comment>
<keyword evidence="1 3" id="KW-0596">Phosphopantetheine</keyword>
<comment type="function">
    <text evidence="3">Carrier of the growing fatty acid chain in fatty acid biosynthesis.</text>
</comment>
<dbReference type="Proteomes" id="UP000190890">
    <property type="component" value="Unassembled WGS sequence"/>
</dbReference>
<dbReference type="Gene3D" id="1.10.1200.10">
    <property type="entry name" value="ACP-like"/>
    <property type="match status" value="1"/>
</dbReference>
<comment type="similarity">
    <text evidence="3">Belongs to the acyl carrier protein (ACP) family.</text>
</comment>
<dbReference type="NCBIfam" id="NF002150">
    <property type="entry name" value="PRK00982.1-4"/>
    <property type="match status" value="1"/>
</dbReference>
<dbReference type="GO" id="GO:0000036">
    <property type="term" value="F:acyl carrier activity"/>
    <property type="evidence" value="ECO:0007669"/>
    <property type="project" value="UniProtKB-UniRule"/>
</dbReference>
<evidence type="ECO:0000256" key="2">
    <source>
        <dbReference type="ARBA" id="ARBA00022553"/>
    </source>
</evidence>
<sequence length="78" mass="9172">MLFKEIREIICEQLGIDKDEVRLERSLEELGADSLDLFQIITELEEKYNIEIEEAEDIKTIQDAVNFVEKEINNKNSQ</sequence>
<dbReference type="PROSITE" id="PS50075">
    <property type="entry name" value="CARRIER"/>
    <property type="match status" value="1"/>
</dbReference>
<keyword evidence="3" id="KW-0443">Lipid metabolism</keyword>
<dbReference type="OrthoDB" id="9804551at2"/>
<reference evidence="5 6" key="1">
    <citation type="submission" date="2016-05" db="EMBL/GenBank/DDBJ databases">
        <title>Microbial solvent formation.</title>
        <authorList>
            <person name="Poehlein A."/>
            <person name="Montoya Solano J.D."/>
            <person name="Flitsch S."/>
            <person name="Krabben P."/>
            <person name="Duerre P."/>
            <person name="Daniel R."/>
        </authorList>
    </citation>
    <scope>NUCLEOTIDE SEQUENCE [LARGE SCALE GENOMIC DNA]</scope>
    <source>
        <strain evidence="5 6">DSM 2619</strain>
    </source>
</reference>
<feature type="domain" description="Carrier" evidence="4">
    <location>
        <begin position="1"/>
        <end position="75"/>
    </location>
</feature>
<dbReference type="NCBIfam" id="NF002148">
    <property type="entry name" value="PRK00982.1-2"/>
    <property type="match status" value="1"/>
</dbReference>
<dbReference type="Pfam" id="PF00550">
    <property type="entry name" value="PP-binding"/>
    <property type="match status" value="1"/>
</dbReference>
<dbReference type="InterPro" id="IPR036736">
    <property type="entry name" value="ACP-like_sf"/>
</dbReference>
<dbReference type="SUPFAM" id="SSF47336">
    <property type="entry name" value="ACP-like"/>
    <property type="match status" value="1"/>
</dbReference>
<accession>A0A1S8SXI7</accession>
<dbReference type="RefSeq" id="WP_077850198.1">
    <property type="nucleotide sequence ID" value="NZ_LZZM01000245.1"/>
</dbReference>
<dbReference type="UniPathway" id="UPA00094"/>
<dbReference type="GO" id="GO:0005737">
    <property type="term" value="C:cytoplasm"/>
    <property type="evidence" value="ECO:0007669"/>
    <property type="project" value="UniProtKB-SubCell"/>
</dbReference>
<feature type="modified residue" description="O-(pantetheine 4'-phosphoryl)serine" evidence="3">
    <location>
        <position position="34"/>
    </location>
</feature>
<dbReference type="AlphaFoldDB" id="A0A1S8SXI7"/>
<keyword evidence="6" id="KW-1185">Reference proteome</keyword>
<evidence type="ECO:0000259" key="4">
    <source>
        <dbReference type="PROSITE" id="PS50075"/>
    </source>
</evidence>
<dbReference type="STRING" id="29367.CLPUN_53260"/>
<comment type="subcellular location">
    <subcellularLocation>
        <location evidence="3">Cytoplasm</location>
    </subcellularLocation>
</comment>
<proteinExistence type="inferred from homology"/>
<keyword evidence="3" id="KW-0276">Fatty acid metabolism</keyword>
<keyword evidence="2 3" id="KW-0597">Phosphoprotein</keyword>
<keyword evidence="3" id="KW-0963">Cytoplasm</keyword>
<dbReference type="PANTHER" id="PTHR46153:SF2">
    <property type="entry name" value="ACYL CARRIER PROTEIN"/>
    <property type="match status" value="1"/>
</dbReference>
<evidence type="ECO:0000256" key="1">
    <source>
        <dbReference type="ARBA" id="ARBA00022450"/>
    </source>
</evidence>
<dbReference type="InterPro" id="IPR009081">
    <property type="entry name" value="PP-bd_ACP"/>
</dbReference>
<evidence type="ECO:0000313" key="5">
    <source>
        <dbReference type="EMBL" id="OOM69994.1"/>
    </source>
</evidence>
<keyword evidence="3" id="KW-0444">Lipid biosynthesis</keyword>
<protein>
    <recommendedName>
        <fullName evidence="3">Acyl carrier protein</fullName>
        <shortName evidence="3">ACP</shortName>
    </recommendedName>
</protein>
<keyword evidence="3" id="KW-0275">Fatty acid biosynthesis</keyword>
<evidence type="ECO:0000256" key="3">
    <source>
        <dbReference type="HAMAP-Rule" id="MF_01217"/>
    </source>
</evidence>
<name>A0A1S8SXI7_9CLOT</name>